<dbReference type="Proteomes" id="UP000015101">
    <property type="component" value="Unassembled WGS sequence"/>
</dbReference>
<proteinExistence type="predicted"/>
<keyword evidence="4" id="KW-1185">Reference proteome</keyword>
<reference evidence="3" key="3">
    <citation type="submission" date="2015-06" db="UniProtKB">
        <authorList>
            <consortium name="EnsemblMetazoa"/>
        </authorList>
    </citation>
    <scope>IDENTIFICATION</scope>
</reference>
<organism evidence="3 4">
    <name type="scientific">Helobdella robusta</name>
    <name type="common">Californian leech</name>
    <dbReference type="NCBI Taxonomy" id="6412"/>
    <lineage>
        <taxon>Eukaryota</taxon>
        <taxon>Metazoa</taxon>
        <taxon>Spiralia</taxon>
        <taxon>Lophotrochozoa</taxon>
        <taxon>Annelida</taxon>
        <taxon>Clitellata</taxon>
        <taxon>Hirudinea</taxon>
        <taxon>Rhynchobdellida</taxon>
        <taxon>Glossiphoniidae</taxon>
        <taxon>Helobdella</taxon>
    </lineage>
</organism>
<keyword evidence="1" id="KW-0812">Transmembrane</keyword>
<dbReference type="GeneID" id="20202563"/>
<reference evidence="2 4" key="2">
    <citation type="journal article" date="2013" name="Nature">
        <title>Insights into bilaterian evolution from three spiralian genomes.</title>
        <authorList>
            <person name="Simakov O."/>
            <person name="Marletaz F."/>
            <person name="Cho S.J."/>
            <person name="Edsinger-Gonzales E."/>
            <person name="Havlak P."/>
            <person name="Hellsten U."/>
            <person name="Kuo D.H."/>
            <person name="Larsson T."/>
            <person name="Lv J."/>
            <person name="Arendt D."/>
            <person name="Savage R."/>
            <person name="Osoegawa K."/>
            <person name="de Jong P."/>
            <person name="Grimwood J."/>
            <person name="Chapman J.A."/>
            <person name="Shapiro H."/>
            <person name="Aerts A."/>
            <person name="Otillar R.P."/>
            <person name="Terry A.Y."/>
            <person name="Boore J.L."/>
            <person name="Grigoriev I.V."/>
            <person name="Lindberg D.R."/>
            <person name="Seaver E.C."/>
            <person name="Weisblat D.A."/>
            <person name="Putnam N.H."/>
            <person name="Rokhsar D.S."/>
        </authorList>
    </citation>
    <scope>NUCLEOTIDE SEQUENCE</scope>
</reference>
<keyword evidence="1" id="KW-1133">Transmembrane helix</keyword>
<evidence type="ECO:0000313" key="3">
    <source>
        <dbReference type="EnsemblMetazoa" id="HelroP168943"/>
    </source>
</evidence>
<dbReference type="AlphaFoldDB" id="T1F163"/>
<evidence type="ECO:0000313" key="4">
    <source>
        <dbReference type="Proteomes" id="UP000015101"/>
    </source>
</evidence>
<dbReference type="RefSeq" id="XP_009013033.1">
    <property type="nucleotide sequence ID" value="XM_009014785.1"/>
</dbReference>
<evidence type="ECO:0000256" key="1">
    <source>
        <dbReference type="SAM" id="Phobius"/>
    </source>
</evidence>
<name>T1F163_HELRO</name>
<dbReference type="InParanoid" id="T1F163"/>
<protein>
    <submittedName>
        <fullName evidence="2 3">Uncharacterized protein</fullName>
    </submittedName>
</protein>
<dbReference type="EnsemblMetazoa" id="HelroT168943">
    <property type="protein sequence ID" value="HelroP168943"/>
    <property type="gene ID" value="HelroG168943"/>
</dbReference>
<reference evidence="4" key="1">
    <citation type="submission" date="2012-12" db="EMBL/GenBank/DDBJ databases">
        <authorList>
            <person name="Hellsten U."/>
            <person name="Grimwood J."/>
            <person name="Chapman J.A."/>
            <person name="Shapiro H."/>
            <person name="Aerts A."/>
            <person name="Otillar R.P."/>
            <person name="Terry A.Y."/>
            <person name="Boore J.L."/>
            <person name="Simakov O."/>
            <person name="Marletaz F."/>
            <person name="Cho S.-J."/>
            <person name="Edsinger-Gonzales E."/>
            <person name="Havlak P."/>
            <person name="Kuo D.-H."/>
            <person name="Larsson T."/>
            <person name="Lv J."/>
            <person name="Arendt D."/>
            <person name="Savage R."/>
            <person name="Osoegawa K."/>
            <person name="de Jong P."/>
            <person name="Lindberg D.R."/>
            <person name="Seaver E.C."/>
            <person name="Weisblat D.A."/>
            <person name="Putnam N.H."/>
            <person name="Grigoriev I.V."/>
            <person name="Rokhsar D.S."/>
        </authorList>
    </citation>
    <scope>NUCLEOTIDE SEQUENCE</scope>
</reference>
<sequence>MALVTLPLPWEKTKPHCSSIVIYTIILICIIFIFITAVADCHKKTSQKSENYFPVSTAFSSSSLHSQNSFSSLSSSSPYVESFNSSTTSSSSSSLPRIKNIDLYNLDEAIYHFFMYMNNIELFNVERASLQKQNEFPGEQTMFFVQ</sequence>
<dbReference type="HOGENOM" id="CLU_1779451_0_0_1"/>
<gene>
    <name evidence="3" type="primary">20202563</name>
    <name evidence="2" type="ORF">HELRODRAFT_168943</name>
</gene>
<dbReference type="CTD" id="20202563"/>
<accession>T1F163</accession>
<evidence type="ECO:0000313" key="2">
    <source>
        <dbReference type="EMBL" id="ESO09011.1"/>
    </source>
</evidence>
<dbReference type="KEGG" id="hro:HELRODRAFT_168943"/>
<feature type="transmembrane region" description="Helical" evidence="1">
    <location>
        <begin position="20"/>
        <end position="39"/>
    </location>
</feature>
<keyword evidence="1" id="KW-0472">Membrane</keyword>
<dbReference type="EMBL" id="KB096023">
    <property type="protein sequence ID" value="ESO09011.1"/>
    <property type="molecule type" value="Genomic_DNA"/>
</dbReference>
<dbReference type="EMBL" id="AMQM01003148">
    <property type="status" value="NOT_ANNOTATED_CDS"/>
    <property type="molecule type" value="Genomic_DNA"/>
</dbReference>